<dbReference type="Proteomes" id="UP000572680">
    <property type="component" value="Unassembled WGS sequence"/>
</dbReference>
<evidence type="ECO:0000313" key="1">
    <source>
        <dbReference type="EMBL" id="MBA8953579.1"/>
    </source>
</evidence>
<dbReference type="InterPro" id="IPR050767">
    <property type="entry name" value="Sel1_AlgK"/>
</dbReference>
<comment type="caution">
    <text evidence="1">The sequence shown here is derived from an EMBL/GenBank/DDBJ whole genome shotgun (WGS) entry which is preliminary data.</text>
</comment>
<organism evidence="1 2">
    <name type="scientific">Actinomadura namibiensis</name>
    <dbReference type="NCBI Taxonomy" id="182080"/>
    <lineage>
        <taxon>Bacteria</taxon>
        <taxon>Bacillati</taxon>
        <taxon>Actinomycetota</taxon>
        <taxon>Actinomycetes</taxon>
        <taxon>Streptosporangiales</taxon>
        <taxon>Thermomonosporaceae</taxon>
        <taxon>Actinomadura</taxon>
    </lineage>
</organism>
<dbReference type="InterPro" id="IPR011990">
    <property type="entry name" value="TPR-like_helical_dom_sf"/>
</dbReference>
<accession>A0A7W3QNG2</accession>
<sequence>MAPEANELYETGVAAIRRGDDARAEELFRRAAAMGHAGSALELGLAAERRGEPEEAERRYREAADGGDPGGVLNLAVLVEKRDVPAAMELYRRAWELGSHAAAFNLGRLYDDDGRGDLEQAATWYGRAAERGNAGAAFNLGFVCADRGDTGGMLESWRRAAELGHPRAAGALGDHHANGGDLDTAVTWFRRAVYQAGDEAAARRLDELYRANGDERRAAYWRDFLAGPGAHSPEFESLASWVSAAAFDRQEQVDDLLTGGLAVDLDARTLTCDGHTYGGVTLLGSFSHLSNTWLWAWANEAFPADHPAIVPLRAVREHGDEHGIAELAAGHQDLSGFPDPHQAATSIAITSGMLLGGNGVVSHGINDGRGTAYVHLDDPALPAAAFDRLRAPRLLTTAAGIFPGEARRVVRGFLSHHGFRIRESAEVIDGRSGAGDQVTVGFTGDGLIRAMTVGREPAGG</sequence>
<name>A0A7W3QNG2_ACTNM</name>
<dbReference type="SUPFAM" id="SSF81901">
    <property type="entry name" value="HCP-like"/>
    <property type="match status" value="1"/>
</dbReference>
<proteinExistence type="predicted"/>
<dbReference type="EMBL" id="JACJIA010000007">
    <property type="protein sequence ID" value="MBA8953579.1"/>
    <property type="molecule type" value="Genomic_DNA"/>
</dbReference>
<dbReference type="AlphaFoldDB" id="A0A7W3QNG2"/>
<dbReference type="PANTHER" id="PTHR11102">
    <property type="entry name" value="SEL-1-LIKE PROTEIN"/>
    <property type="match status" value="1"/>
</dbReference>
<dbReference type="InterPro" id="IPR049249">
    <property type="entry name" value="DUF6882"/>
</dbReference>
<keyword evidence="2" id="KW-1185">Reference proteome</keyword>
<protein>
    <submittedName>
        <fullName evidence="1">TPR repeat protein</fullName>
    </submittedName>
</protein>
<dbReference type="Gene3D" id="1.25.40.10">
    <property type="entry name" value="Tetratricopeptide repeat domain"/>
    <property type="match status" value="1"/>
</dbReference>
<dbReference type="SMART" id="SM00671">
    <property type="entry name" value="SEL1"/>
    <property type="match status" value="6"/>
</dbReference>
<dbReference type="PANTHER" id="PTHR11102:SF160">
    <property type="entry name" value="ERAD-ASSOCIATED E3 UBIQUITIN-PROTEIN LIGASE COMPONENT HRD3"/>
    <property type="match status" value="1"/>
</dbReference>
<dbReference type="InterPro" id="IPR006597">
    <property type="entry name" value="Sel1-like"/>
</dbReference>
<dbReference type="RefSeq" id="WP_182845760.1">
    <property type="nucleotide sequence ID" value="NZ_BAAALP010000066.1"/>
</dbReference>
<reference evidence="1 2" key="1">
    <citation type="submission" date="2020-08" db="EMBL/GenBank/DDBJ databases">
        <title>Genomic Encyclopedia of Type Strains, Phase IV (KMG-IV): sequencing the most valuable type-strain genomes for metagenomic binning, comparative biology and taxonomic classification.</title>
        <authorList>
            <person name="Goeker M."/>
        </authorList>
    </citation>
    <scope>NUCLEOTIDE SEQUENCE [LARGE SCALE GENOMIC DNA]</scope>
    <source>
        <strain evidence="1 2">DSM 44197</strain>
    </source>
</reference>
<gene>
    <name evidence="1" type="ORF">HNR61_005232</name>
</gene>
<evidence type="ECO:0000313" key="2">
    <source>
        <dbReference type="Proteomes" id="UP000572680"/>
    </source>
</evidence>
<dbReference type="Pfam" id="PF08238">
    <property type="entry name" value="Sel1"/>
    <property type="match status" value="4"/>
</dbReference>
<dbReference type="Pfam" id="PF21813">
    <property type="entry name" value="DUF6882"/>
    <property type="match status" value="1"/>
</dbReference>